<evidence type="ECO:0000256" key="1">
    <source>
        <dbReference type="SAM" id="MobiDB-lite"/>
    </source>
</evidence>
<reference evidence="2 3" key="1">
    <citation type="journal article" date="2014" name="Genome Biol. Evol.">
        <title>The genome of the myxosporean Thelohanellus kitauei shows adaptations to nutrient acquisition within its fish host.</title>
        <authorList>
            <person name="Yang Y."/>
            <person name="Xiong J."/>
            <person name="Zhou Z."/>
            <person name="Huo F."/>
            <person name="Miao W."/>
            <person name="Ran C."/>
            <person name="Liu Y."/>
            <person name="Zhang J."/>
            <person name="Feng J."/>
            <person name="Wang M."/>
            <person name="Wang M."/>
            <person name="Wang L."/>
            <person name="Yao B."/>
        </authorList>
    </citation>
    <scope>NUCLEOTIDE SEQUENCE [LARGE SCALE GENOMIC DNA]</scope>
    <source>
        <strain evidence="2">Wuqing</strain>
    </source>
</reference>
<organism evidence="2 3">
    <name type="scientific">Thelohanellus kitauei</name>
    <name type="common">Myxosporean</name>
    <dbReference type="NCBI Taxonomy" id="669202"/>
    <lineage>
        <taxon>Eukaryota</taxon>
        <taxon>Metazoa</taxon>
        <taxon>Cnidaria</taxon>
        <taxon>Myxozoa</taxon>
        <taxon>Myxosporea</taxon>
        <taxon>Bivalvulida</taxon>
        <taxon>Platysporina</taxon>
        <taxon>Myxobolidae</taxon>
        <taxon>Thelohanellus</taxon>
    </lineage>
</organism>
<dbReference type="AlphaFoldDB" id="A0A0C2JG94"/>
<dbReference type="EMBL" id="JWZT01002888">
    <property type="protein sequence ID" value="KII68223.1"/>
    <property type="molecule type" value="Genomic_DNA"/>
</dbReference>
<sequence>MFAWARNLELATAVLETFLEFAESNSELFQEFEHYIRVKRGHETERRSFSDQHNRPLSVSNTNFTEYEQSFFELSTFDGGTLHTTRGRGNMNMTYFNSNQAKTVNGSMRLSALKRRWKVSRHPLQQNIEDYQYSTSDESIDSDPDFTCSDVSELSSYSDSSESSSSSSDSSDSSSSYSDSSDGSNSSVTSEKLEAMKDFIKRWS</sequence>
<evidence type="ECO:0000313" key="3">
    <source>
        <dbReference type="Proteomes" id="UP000031668"/>
    </source>
</evidence>
<evidence type="ECO:0000313" key="2">
    <source>
        <dbReference type="EMBL" id="KII68223.1"/>
    </source>
</evidence>
<feature type="region of interest" description="Disordered" evidence="1">
    <location>
        <begin position="131"/>
        <end position="191"/>
    </location>
</feature>
<dbReference type="Proteomes" id="UP000031668">
    <property type="component" value="Unassembled WGS sequence"/>
</dbReference>
<accession>A0A0C2JG94</accession>
<comment type="caution">
    <text evidence="2">The sequence shown here is derived from an EMBL/GenBank/DDBJ whole genome shotgun (WGS) entry which is preliminary data.</text>
</comment>
<feature type="compositionally biased region" description="Low complexity" evidence="1">
    <location>
        <begin position="149"/>
        <end position="190"/>
    </location>
</feature>
<protein>
    <submittedName>
        <fullName evidence="2">Uncharacterized protein</fullName>
    </submittedName>
</protein>
<keyword evidence="3" id="KW-1185">Reference proteome</keyword>
<name>A0A0C2JG94_THEKT</name>
<gene>
    <name evidence="2" type="ORF">RF11_09498</name>
</gene>
<proteinExistence type="predicted"/>